<accession>A0A0F9UJJ0</accession>
<dbReference type="InterPro" id="IPR020556">
    <property type="entry name" value="Amidase_CS"/>
</dbReference>
<dbReference type="GO" id="GO:0003824">
    <property type="term" value="F:catalytic activity"/>
    <property type="evidence" value="ECO:0007669"/>
    <property type="project" value="InterPro"/>
</dbReference>
<dbReference type="InterPro" id="IPR036928">
    <property type="entry name" value="AS_sf"/>
</dbReference>
<dbReference type="Gene3D" id="3.90.1300.10">
    <property type="entry name" value="Amidase signature (AS) domain"/>
    <property type="match status" value="1"/>
</dbReference>
<sequence>MSVSMPSINQLLSIAKDKGLELSNEDAASFRELMTGSIASYKRLDTLPEAKLPVVAPRDPGYRPDAKENPYNAWYWKTDIKLKDDGLLAGKSVAIKDNICVAGVPLMNGSALLEGFVPDVDATLVTRILEAGGTIAGKAACEDLCFSGASHTNAYGPIRNPHKPTHSAGGSSGGSAAVVAAGDVPMAIGGDQGGSIRTPSAWSGVYGLKPTWGLVPTSGAMPISYSMDHLGPMCATVEDTARLLSVIAGDDGWDARTVGAKTQPYMEALGRDVKGLRIAVLKEGFEHEESNSDVSKTVRGAVDTLRSAGAEVTEASIPQHYDGPDIWNGIILEGAAEMMIRGNGFGANVHGYYPTSFISYMGKGYDTRINDVAGTVKMVMLLGEYMHRTTHGTYHAKAQNLRWGLRAAYDALLKDHDMIVMPTIPFTATEIPADDCSLEDYVTTALNMQANTCPFDVTGHPAFTIPVGMIDGLPVGMMMVGRHFDESTLIRAAHVFEGVGDWKDR</sequence>
<gene>
    <name evidence="2" type="ORF">LCGC14_0522430</name>
</gene>
<feature type="domain" description="Amidase" evidence="1">
    <location>
        <begin position="80"/>
        <end position="489"/>
    </location>
</feature>
<evidence type="ECO:0000313" key="2">
    <source>
        <dbReference type="EMBL" id="KKN61376.1"/>
    </source>
</evidence>
<dbReference type="Pfam" id="PF01425">
    <property type="entry name" value="Amidase"/>
    <property type="match status" value="1"/>
</dbReference>
<name>A0A0F9UJJ0_9ZZZZ</name>
<dbReference type="InterPro" id="IPR000120">
    <property type="entry name" value="Amidase"/>
</dbReference>
<dbReference type="SUPFAM" id="SSF75304">
    <property type="entry name" value="Amidase signature (AS) enzymes"/>
    <property type="match status" value="1"/>
</dbReference>
<organism evidence="2">
    <name type="scientific">marine sediment metagenome</name>
    <dbReference type="NCBI Taxonomy" id="412755"/>
    <lineage>
        <taxon>unclassified sequences</taxon>
        <taxon>metagenomes</taxon>
        <taxon>ecological metagenomes</taxon>
    </lineage>
</organism>
<dbReference type="PROSITE" id="PS00571">
    <property type="entry name" value="AMIDASES"/>
    <property type="match status" value="1"/>
</dbReference>
<protein>
    <recommendedName>
        <fullName evidence="1">Amidase domain-containing protein</fullName>
    </recommendedName>
</protein>
<comment type="caution">
    <text evidence="2">The sequence shown here is derived from an EMBL/GenBank/DDBJ whole genome shotgun (WGS) entry which is preliminary data.</text>
</comment>
<dbReference type="NCBIfam" id="NF005565">
    <property type="entry name" value="PRK07235.1"/>
    <property type="match status" value="1"/>
</dbReference>
<reference evidence="2" key="1">
    <citation type="journal article" date="2015" name="Nature">
        <title>Complex archaea that bridge the gap between prokaryotes and eukaryotes.</title>
        <authorList>
            <person name="Spang A."/>
            <person name="Saw J.H."/>
            <person name="Jorgensen S.L."/>
            <person name="Zaremba-Niedzwiedzka K."/>
            <person name="Martijn J."/>
            <person name="Lind A.E."/>
            <person name="van Eijk R."/>
            <person name="Schleper C."/>
            <person name="Guy L."/>
            <person name="Ettema T.J."/>
        </authorList>
    </citation>
    <scope>NUCLEOTIDE SEQUENCE</scope>
</reference>
<proteinExistence type="predicted"/>
<evidence type="ECO:0000259" key="1">
    <source>
        <dbReference type="Pfam" id="PF01425"/>
    </source>
</evidence>
<dbReference type="InterPro" id="IPR023631">
    <property type="entry name" value="Amidase_dom"/>
</dbReference>
<dbReference type="PANTHER" id="PTHR11895">
    <property type="entry name" value="TRANSAMIDASE"/>
    <property type="match status" value="1"/>
</dbReference>
<dbReference type="EMBL" id="LAZR01000660">
    <property type="protein sequence ID" value="KKN61376.1"/>
    <property type="molecule type" value="Genomic_DNA"/>
</dbReference>
<dbReference type="AlphaFoldDB" id="A0A0F9UJJ0"/>
<dbReference type="PANTHER" id="PTHR11895:SF170">
    <property type="entry name" value="AMIDASE"/>
    <property type="match status" value="1"/>
</dbReference>
<dbReference type="Gene3D" id="1.10.20.60">
    <property type="entry name" value="Glu-tRNAGln amidotransferase C subunit, N-terminal domain"/>
    <property type="match status" value="1"/>
</dbReference>